<dbReference type="RefSeq" id="WP_091482210.1">
    <property type="nucleotide sequence ID" value="NZ_FOTR01000002.1"/>
</dbReference>
<accession>A0A1I4J1Y3</accession>
<feature type="transmembrane region" description="Helical" evidence="1">
    <location>
        <begin position="7"/>
        <end position="28"/>
    </location>
</feature>
<proteinExistence type="predicted"/>
<keyword evidence="3" id="KW-1185">Reference proteome</keyword>
<sequence>MGENVLVYLLFSNIFIFSLDNALNLIFVGPWQGFFFSLMLLLVITYFIKLTSRVPRNNAPLKMMRIKAEPDQSDKKMTKI</sequence>
<keyword evidence="1" id="KW-1133">Transmembrane helix</keyword>
<evidence type="ECO:0000313" key="3">
    <source>
        <dbReference type="Proteomes" id="UP000198565"/>
    </source>
</evidence>
<keyword evidence="1" id="KW-0472">Membrane</keyword>
<feature type="transmembrane region" description="Helical" evidence="1">
    <location>
        <begin position="34"/>
        <end position="52"/>
    </location>
</feature>
<organism evidence="2 3">
    <name type="scientific">Gracilibacillus orientalis</name>
    <dbReference type="NCBI Taxonomy" id="334253"/>
    <lineage>
        <taxon>Bacteria</taxon>
        <taxon>Bacillati</taxon>
        <taxon>Bacillota</taxon>
        <taxon>Bacilli</taxon>
        <taxon>Bacillales</taxon>
        <taxon>Bacillaceae</taxon>
        <taxon>Gracilibacillus</taxon>
    </lineage>
</organism>
<reference evidence="3" key="1">
    <citation type="submission" date="2016-10" db="EMBL/GenBank/DDBJ databases">
        <authorList>
            <person name="Varghese N."/>
            <person name="Submissions S."/>
        </authorList>
    </citation>
    <scope>NUCLEOTIDE SEQUENCE [LARGE SCALE GENOMIC DNA]</scope>
    <source>
        <strain evidence="3">CGMCC 1.4250</strain>
    </source>
</reference>
<name>A0A1I4J1Y3_9BACI</name>
<evidence type="ECO:0000313" key="2">
    <source>
        <dbReference type="EMBL" id="SFL60203.1"/>
    </source>
</evidence>
<evidence type="ECO:0000256" key="1">
    <source>
        <dbReference type="SAM" id="Phobius"/>
    </source>
</evidence>
<protein>
    <submittedName>
        <fullName evidence="2">Uncharacterized protein</fullName>
    </submittedName>
</protein>
<gene>
    <name evidence="2" type="ORF">SAMN04487943_102403</name>
</gene>
<dbReference type="Proteomes" id="UP000198565">
    <property type="component" value="Unassembled WGS sequence"/>
</dbReference>
<keyword evidence="1" id="KW-0812">Transmembrane</keyword>
<dbReference type="EMBL" id="FOTR01000002">
    <property type="protein sequence ID" value="SFL60203.1"/>
    <property type="molecule type" value="Genomic_DNA"/>
</dbReference>
<dbReference type="STRING" id="334253.SAMN04487943_102403"/>
<dbReference type="AlphaFoldDB" id="A0A1I4J1Y3"/>